<dbReference type="Gene3D" id="1.25.40.10">
    <property type="entry name" value="Tetratricopeptide repeat domain"/>
    <property type="match status" value="6"/>
</dbReference>
<feature type="repeat" description="PPR" evidence="2">
    <location>
        <begin position="296"/>
        <end position="330"/>
    </location>
</feature>
<dbReference type="Pfam" id="PF13041">
    <property type="entry name" value="PPR_2"/>
    <property type="match status" value="6"/>
</dbReference>
<dbReference type="GO" id="GO:0007005">
    <property type="term" value="P:mitochondrion organization"/>
    <property type="evidence" value="ECO:0007669"/>
    <property type="project" value="TreeGrafter"/>
</dbReference>
<evidence type="ECO:0000256" key="2">
    <source>
        <dbReference type="PROSITE-ProRule" id="PRU00708"/>
    </source>
</evidence>
<dbReference type="GO" id="GO:0003729">
    <property type="term" value="F:mRNA binding"/>
    <property type="evidence" value="ECO:0007669"/>
    <property type="project" value="TreeGrafter"/>
</dbReference>
<dbReference type="InterPro" id="IPR051114">
    <property type="entry name" value="Mito_RNA_Proc_CCM1"/>
</dbReference>
<dbReference type="PANTHER" id="PTHR47934:SF6">
    <property type="entry name" value="MITOCHONDRIAL GROUP I INTRON SPLICING FACTOR CCM1-RELATED"/>
    <property type="match status" value="1"/>
</dbReference>
<evidence type="ECO:0000256" key="1">
    <source>
        <dbReference type="ARBA" id="ARBA00022737"/>
    </source>
</evidence>
<gene>
    <name evidence="5" type="primary">LOC105050646</name>
</gene>
<keyword evidence="4" id="KW-1185">Reference proteome</keyword>
<evidence type="ECO:0000313" key="4">
    <source>
        <dbReference type="Proteomes" id="UP000504607"/>
    </source>
</evidence>
<dbReference type="InterPro" id="IPR011990">
    <property type="entry name" value="TPR-like_helical_dom_sf"/>
</dbReference>
<reference evidence="5" key="1">
    <citation type="submission" date="2025-08" db="UniProtKB">
        <authorList>
            <consortium name="RefSeq"/>
        </authorList>
    </citation>
    <scope>IDENTIFICATION</scope>
</reference>
<dbReference type="PROSITE" id="PS51375">
    <property type="entry name" value="PPR"/>
    <property type="match status" value="9"/>
</dbReference>
<proteinExistence type="predicted"/>
<accession>A0A6I9RM41</accession>
<feature type="repeat" description="PPR" evidence="2">
    <location>
        <begin position="226"/>
        <end position="260"/>
    </location>
</feature>
<feature type="repeat" description="PPR" evidence="2">
    <location>
        <begin position="191"/>
        <end position="225"/>
    </location>
</feature>
<dbReference type="GO" id="GO:0005739">
    <property type="term" value="C:mitochondrion"/>
    <property type="evidence" value="ECO:0007669"/>
    <property type="project" value="TreeGrafter"/>
</dbReference>
<dbReference type="Proteomes" id="UP000504607">
    <property type="component" value="Chromosome 8"/>
</dbReference>
<dbReference type="GO" id="GO:0006396">
    <property type="term" value="P:RNA processing"/>
    <property type="evidence" value="ECO:0007669"/>
    <property type="project" value="TreeGrafter"/>
</dbReference>
<organism evidence="4 5">
    <name type="scientific">Elaeis guineensis var. tenera</name>
    <name type="common">Oil palm</name>
    <dbReference type="NCBI Taxonomy" id="51953"/>
    <lineage>
        <taxon>Eukaryota</taxon>
        <taxon>Viridiplantae</taxon>
        <taxon>Streptophyta</taxon>
        <taxon>Embryophyta</taxon>
        <taxon>Tracheophyta</taxon>
        <taxon>Spermatophyta</taxon>
        <taxon>Magnoliopsida</taxon>
        <taxon>Liliopsida</taxon>
        <taxon>Arecaceae</taxon>
        <taxon>Arecoideae</taxon>
        <taxon>Cocoseae</taxon>
        <taxon>Elaeidinae</taxon>
        <taxon>Elaeis</taxon>
    </lineage>
</organism>
<dbReference type="InParanoid" id="A0A6I9RM41"/>
<dbReference type="InterPro" id="IPR002885">
    <property type="entry name" value="PPR_rpt"/>
</dbReference>
<evidence type="ECO:0000313" key="5">
    <source>
        <dbReference type="RefSeq" id="XP_010929044.1"/>
    </source>
</evidence>
<feature type="repeat" description="PPR" evidence="2">
    <location>
        <begin position="433"/>
        <end position="467"/>
    </location>
</feature>
<dbReference type="Pfam" id="PF01535">
    <property type="entry name" value="PPR"/>
    <property type="match status" value="1"/>
</dbReference>
<feature type="repeat" description="PPR" evidence="2">
    <location>
        <begin position="85"/>
        <end position="119"/>
    </location>
</feature>
<protein>
    <submittedName>
        <fullName evidence="5">Pentatricopeptide repeat-containing protein At5g65560-like</fullName>
    </submittedName>
</protein>
<dbReference type="AlphaFoldDB" id="A0A6I9RM41"/>
<dbReference type="NCBIfam" id="TIGR00756">
    <property type="entry name" value="PPR"/>
    <property type="match status" value="10"/>
</dbReference>
<feature type="repeat" description="PPR" evidence="2">
    <location>
        <begin position="261"/>
        <end position="295"/>
    </location>
</feature>
<dbReference type="RefSeq" id="XP_010929044.1">
    <property type="nucleotide sequence ID" value="XM_010930742.3"/>
</dbReference>
<name>A0A6I9RM41_ELAGV</name>
<sequence>MPWISGSPCPPPSAAAARIASRRTADLFPTRCHPQPPITPSAANSSSESSSSDTKLSTFCAAVAEFSKRPHGPLPPPGAVPRRSLPASYNALMKSFSRCGDADEVRRLFRELQLFRSAPNALCYNTLINSLVVANRHAEAEAAFEEMVSSGVAPTTSSYTILIKSRSLHPSLIDSTYDIIQFMVRSGRHPDRVTYLTLIAGLCRAGRIEEAWGVLDQMLEERLMPTVEAYTCIVHGYCSAGRIEEAKRLMGTMEALGCRPDVVTYSILVEALCRTAEFEEVEKILRESASKGWKPNAITYNIYMNGLCKAGKVDEAFQLFEVMRKRGLCPDAITLNILFDCLCRDSKVWEAKSLLERNAELEWDVDVFFYNTLMSRLCELGEWISVLKLLTDLVKKGIGPDACTFTIVIRSLCRAGKLRKAKCIMSSRGFGADVVAYNTLLHRFYMAGEFNEVQRLYVNMVLEDIVPNKFTYGIMIDSFCREGRFLEAIDCLLGSLKQGFLSDLVVRLNNWLIKGGKLKEILQLLEEMTKRGFVPDVRMFNALISAFCREGYCWREDVYKVCLILDKMLGVK</sequence>
<dbReference type="SUPFAM" id="SSF48452">
    <property type="entry name" value="TPR-like"/>
    <property type="match status" value="1"/>
</dbReference>
<dbReference type="OrthoDB" id="185373at2759"/>
<evidence type="ECO:0000256" key="3">
    <source>
        <dbReference type="SAM" id="MobiDB-lite"/>
    </source>
</evidence>
<dbReference type="Pfam" id="PF12854">
    <property type="entry name" value="PPR_1"/>
    <property type="match status" value="1"/>
</dbReference>
<feature type="region of interest" description="Disordered" evidence="3">
    <location>
        <begin position="25"/>
        <end position="53"/>
    </location>
</feature>
<feature type="repeat" description="PPR" evidence="2">
    <location>
        <begin position="468"/>
        <end position="502"/>
    </location>
</feature>
<keyword evidence="1" id="KW-0677">Repeat</keyword>
<feature type="repeat" description="PPR" evidence="2">
    <location>
        <begin position="366"/>
        <end position="400"/>
    </location>
</feature>
<feature type="repeat" description="PPR" evidence="2">
    <location>
        <begin position="120"/>
        <end position="154"/>
    </location>
</feature>
<dbReference type="PANTHER" id="PTHR47934">
    <property type="entry name" value="PENTATRICOPEPTIDE REPEAT-CONTAINING PROTEIN PET309, MITOCHONDRIAL"/>
    <property type="match status" value="1"/>
</dbReference>
<feature type="compositionally biased region" description="Low complexity" evidence="3">
    <location>
        <begin position="41"/>
        <end position="52"/>
    </location>
</feature>